<comment type="caution">
    <text evidence="3">The sequence shown here is derived from an EMBL/GenBank/DDBJ whole genome shotgun (WGS) entry which is preliminary data.</text>
</comment>
<organism evidence="3 4">
    <name type="scientific">Pristionchus mayeri</name>
    <dbReference type="NCBI Taxonomy" id="1317129"/>
    <lineage>
        <taxon>Eukaryota</taxon>
        <taxon>Metazoa</taxon>
        <taxon>Ecdysozoa</taxon>
        <taxon>Nematoda</taxon>
        <taxon>Chromadorea</taxon>
        <taxon>Rhabditida</taxon>
        <taxon>Rhabditina</taxon>
        <taxon>Diplogasteromorpha</taxon>
        <taxon>Diplogasteroidea</taxon>
        <taxon>Neodiplogasteridae</taxon>
        <taxon>Pristionchus</taxon>
    </lineage>
</organism>
<dbReference type="Gene3D" id="1.10.10.1940">
    <property type="match status" value="2"/>
</dbReference>
<protein>
    <recommendedName>
        <fullName evidence="2">ShKT domain-containing protein</fullName>
    </recommendedName>
</protein>
<feature type="signal peptide" evidence="1">
    <location>
        <begin position="1"/>
        <end position="17"/>
    </location>
</feature>
<dbReference type="EMBL" id="BTRK01000001">
    <property type="protein sequence ID" value="GMR30061.1"/>
    <property type="molecule type" value="Genomic_DNA"/>
</dbReference>
<feature type="domain" description="ShKT" evidence="2">
    <location>
        <begin position="66"/>
        <end position="104"/>
    </location>
</feature>
<evidence type="ECO:0000259" key="2">
    <source>
        <dbReference type="SMART" id="SM00254"/>
    </source>
</evidence>
<dbReference type="PANTHER" id="PTHR46707">
    <property type="entry name" value="PROTEIN CBG07468"/>
    <property type="match status" value="1"/>
</dbReference>
<proteinExistence type="predicted"/>
<accession>A0AAN4YX77</accession>
<dbReference type="Proteomes" id="UP001328107">
    <property type="component" value="Unassembled WGS sequence"/>
</dbReference>
<reference evidence="4" key="1">
    <citation type="submission" date="2022-10" db="EMBL/GenBank/DDBJ databases">
        <title>Genome assembly of Pristionchus species.</title>
        <authorList>
            <person name="Yoshida K."/>
            <person name="Sommer R.J."/>
        </authorList>
    </citation>
    <scope>NUCLEOTIDE SEQUENCE [LARGE SCALE GENOMIC DNA]</scope>
    <source>
        <strain evidence="4">RS5460</strain>
    </source>
</reference>
<dbReference type="PANTHER" id="PTHR46707:SF1">
    <property type="entry name" value="COEXPRESSED WITH POLYCYSTINS-RELATED"/>
    <property type="match status" value="1"/>
</dbReference>
<evidence type="ECO:0000313" key="4">
    <source>
        <dbReference type="Proteomes" id="UP001328107"/>
    </source>
</evidence>
<feature type="domain" description="ShKT" evidence="2">
    <location>
        <begin position="18"/>
        <end position="58"/>
    </location>
</feature>
<keyword evidence="4" id="KW-1185">Reference proteome</keyword>
<dbReference type="AlphaFoldDB" id="A0AAN4YX77"/>
<evidence type="ECO:0000313" key="3">
    <source>
        <dbReference type="EMBL" id="GMR30061.1"/>
    </source>
</evidence>
<name>A0AAN4YX77_9BILA</name>
<keyword evidence="1" id="KW-0732">Signal</keyword>
<evidence type="ECO:0000256" key="1">
    <source>
        <dbReference type="SAM" id="SignalP"/>
    </source>
</evidence>
<dbReference type="InterPro" id="IPR003582">
    <property type="entry name" value="ShKT_dom"/>
</dbReference>
<gene>
    <name evidence="3" type="ORF">PMAYCL1PPCAC_00256</name>
</gene>
<feature type="chain" id="PRO_5042942664" description="ShKT domain-containing protein" evidence="1">
    <location>
        <begin position="18"/>
        <end position="195"/>
    </location>
</feature>
<sequence length="195" mass="20252">MFYSLLLLAIFSTAVNGQCGPADNARCDIWKAGGFCANDAYALDYRKATCGTACGLCGAPAPAGGDCDGMTEHANCETWKMNGFCENPGYTDAMKKQYCCKACSATAPPANPTTDCAVINEGASTEVVNSAPTTAMEAVVNKELLSKVFVKNGCSLKLWVDPFTQAADSPIAGTDAFTNLAGDATTAIGYECTCP</sequence>
<dbReference type="SMART" id="SM00254">
    <property type="entry name" value="ShKT"/>
    <property type="match status" value="2"/>
</dbReference>
<dbReference type="Pfam" id="PF01549">
    <property type="entry name" value="ShK"/>
    <property type="match status" value="2"/>
</dbReference>